<protein>
    <submittedName>
        <fullName evidence="1">Uncharacterized protein</fullName>
    </submittedName>
</protein>
<accession>A0A9E8NDX0</accession>
<sequence length="131" mass="14833">MTNSGIRKWIPGLIFLFAQIGNNIYELSQDTRTLAWAPHTKQIRYHIAAFKNGLEMPREAVEARYGVSATEWEVHAAGNLKRLVEAAEASKNNHPDSVRIRYSTNNHPAQTYLWTQNLQKNEGSKSSLPAQ</sequence>
<evidence type="ECO:0000313" key="2">
    <source>
        <dbReference type="Proteomes" id="UP001164653"/>
    </source>
</evidence>
<dbReference type="Proteomes" id="UP001164653">
    <property type="component" value="Chromosome"/>
</dbReference>
<dbReference type="KEGG" id="dpf:ON006_01950"/>
<dbReference type="EMBL" id="CP112998">
    <property type="protein sequence ID" value="WAC12731.1"/>
    <property type="molecule type" value="Genomic_DNA"/>
</dbReference>
<reference evidence="1" key="1">
    <citation type="submission" date="2022-11" db="EMBL/GenBank/DDBJ databases">
        <title>Dyadobacter pollutisoli sp. nov., isolated from plastic dumped soil.</title>
        <authorList>
            <person name="Kim J.M."/>
            <person name="Kim K.R."/>
            <person name="Lee J.K."/>
            <person name="Hao L."/>
            <person name="Jeon C.O."/>
        </authorList>
    </citation>
    <scope>NUCLEOTIDE SEQUENCE</scope>
    <source>
        <strain evidence="1">U1</strain>
    </source>
</reference>
<name>A0A9E8NDX0_9BACT</name>
<dbReference type="AlphaFoldDB" id="A0A9E8NDX0"/>
<keyword evidence="2" id="KW-1185">Reference proteome</keyword>
<organism evidence="1 2">
    <name type="scientific">Dyadobacter pollutisoli</name>
    <dbReference type="NCBI Taxonomy" id="2910158"/>
    <lineage>
        <taxon>Bacteria</taxon>
        <taxon>Pseudomonadati</taxon>
        <taxon>Bacteroidota</taxon>
        <taxon>Cytophagia</taxon>
        <taxon>Cytophagales</taxon>
        <taxon>Spirosomataceae</taxon>
        <taxon>Dyadobacter</taxon>
    </lineage>
</organism>
<evidence type="ECO:0000313" key="1">
    <source>
        <dbReference type="EMBL" id="WAC12731.1"/>
    </source>
</evidence>
<gene>
    <name evidence="1" type="ORF">ON006_01950</name>
</gene>
<proteinExistence type="predicted"/>
<dbReference type="RefSeq" id="WP_244823431.1">
    <property type="nucleotide sequence ID" value="NZ_CP112998.1"/>
</dbReference>